<evidence type="ECO:0000256" key="6">
    <source>
        <dbReference type="SAM" id="MobiDB-lite"/>
    </source>
</evidence>
<evidence type="ECO:0000256" key="2">
    <source>
        <dbReference type="ARBA" id="ARBA00022729"/>
    </source>
</evidence>
<feature type="compositionally biased region" description="Basic and acidic residues" evidence="6">
    <location>
        <begin position="940"/>
        <end position="950"/>
    </location>
</feature>
<dbReference type="EMBL" id="CAWYQH010000119">
    <property type="protein sequence ID" value="CAK8691151.1"/>
    <property type="molecule type" value="Genomic_DNA"/>
</dbReference>
<dbReference type="PANTHER" id="PTHR24039">
    <property type="entry name" value="FIBRILLIN-RELATED"/>
    <property type="match status" value="1"/>
</dbReference>
<dbReference type="PROSITE" id="PS50853">
    <property type="entry name" value="FN3"/>
    <property type="match status" value="1"/>
</dbReference>
<feature type="signal peptide" evidence="8">
    <location>
        <begin position="1"/>
        <end position="18"/>
    </location>
</feature>
<dbReference type="SMART" id="SM00060">
    <property type="entry name" value="FN3"/>
    <property type="match status" value="2"/>
</dbReference>
<evidence type="ECO:0000259" key="10">
    <source>
        <dbReference type="PROSITE" id="PS50853"/>
    </source>
</evidence>
<dbReference type="InterPro" id="IPR003961">
    <property type="entry name" value="FN3_dom"/>
</dbReference>
<dbReference type="SUPFAM" id="SSF49265">
    <property type="entry name" value="Fibronectin type III"/>
    <property type="match status" value="2"/>
</dbReference>
<dbReference type="PROSITE" id="PS00010">
    <property type="entry name" value="ASX_HYDROXYL"/>
    <property type="match status" value="1"/>
</dbReference>
<dbReference type="InterPro" id="IPR024731">
    <property type="entry name" value="NELL2-like_EGF"/>
</dbReference>
<dbReference type="Pfam" id="PF12947">
    <property type="entry name" value="EGF_3"/>
    <property type="match status" value="1"/>
</dbReference>
<protein>
    <submittedName>
        <fullName evidence="11">Uncharacterized protein</fullName>
    </submittedName>
</protein>
<dbReference type="InterPro" id="IPR000152">
    <property type="entry name" value="EGF-type_Asp/Asn_hydroxyl_site"/>
</dbReference>
<comment type="caution">
    <text evidence="11">The sequence shown here is derived from an EMBL/GenBank/DDBJ whole genome shotgun (WGS) entry which is preliminary data.</text>
</comment>
<dbReference type="InterPro" id="IPR000742">
    <property type="entry name" value="EGF"/>
</dbReference>
<proteinExistence type="predicted"/>
<dbReference type="InterPro" id="IPR018097">
    <property type="entry name" value="EGF_Ca-bd_CS"/>
</dbReference>
<accession>A0ABP0GHA8</accession>
<evidence type="ECO:0000259" key="9">
    <source>
        <dbReference type="PROSITE" id="PS50026"/>
    </source>
</evidence>
<feature type="domain" description="Fibronectin type-III" evidence="10">
    <location>
        <begin position="22"/>
        <end position="109"/>
    </location>
</feature>
<evidence type="ECO:0000313" key="11">
    <source>
        <dbReference type="EMBL" id="CAK8691151.1"/>
    </source>
</evidence>
<dbReference type="Proteomes" id="UP001642483">
    <property type="component" value="Unassembled WGS sequence"/>
</dbReference>
<feature type="compositionally biased region" description="Basic and acidic residues" evidence="6">
    <location>
        <begin position="712"/>
        <end position="724"/>
    </location>
</feature>
<dbReference type="SUPFAM" id="SSF57196">
    <property type="entry name" value="EGF/Laminin"/>
    <property type="match status" value="1"/>
</dbReference>
<keyword evidence="3" id="KW-0677">Repeat</keyword>
<keyword evidence="4" id="KW-1015">Disulfide bond</keyword>
<dbReference type="SMART" id="SM00181">
    <property type="entry name" value="EGF"/>
    <property type="match status" value="1"/>
</dbReference>
<dbReference type="InterPro" id="IPR036116">
    <property type="entry name" value="FN3_sf"/>
</dbReference>
<keyword evidence="1 5" id="KW-0245">EGF-like domain</keyword>
<dbReference type="PROSITE" id="PS01187">
    <property type="entry name" value="EGF_CA"/>
    <property type="match status" value="1"/>
</dbReference>
<feature type="chain" id="PRO_5046100909" evidence="8">
    <location>
        <begin position="19"/>
        <end position="983"/>
    </location>
</feature>
<dbReference type="PROSITE" id="PS01186">
    <property type="entry name" value="EGF_2"/>
    <property type="match status" value="1"/>
</dbReference>
<feature type="region of interest" description="Disordered" evidence="6">
    <location>
        <begin position="712"/>
        <end position="739"/>
    </location>
</feature>
<evidence type="ECO:0000256" key="3">
    <source>
        <dbReference type="ARBA" id="ARBA00022737"/>
    </source>
</evidence>
<dbReference type="CDD" id="cd00063">
    <property type="entry name" value="FN3"/>
    <property type="match status" value="2"/>
</dbReference>
<feature type="domain" description="EGF-like" evidence="9">
    <location>
        <begin position="525"/>
        <end position="565"/>
    </location>
</feature>
<name>A0ABP0GHA8_CLALP</name>
<evidence type="ECO:0000256" key="8">
    <source>
        <dbReference type="SAM" id="SignalP"/>
    </source>
</evidence>
<keyword evidence="7" id="KW-0812">Transmembrane</keyword>
<dbReference type="PANTHER" id="PTHR24039:SF57">
    <property type="entry name" value="FIBROPELLIN-2"/>
    <property type="match status" value="1"/>
</dbReference>
<dbReference type="CDD" id="cd00054">
    <property type="entry name" value="EGF_CA"/>
    <property type="match status" value="1"/>
</dbReference>
<sequence>MNLTVLLVLTATLLSCHGMPAAPSSLAISGVTSESFTAIFDSVSSATSYEVSYTAQHDSTNTGSVNITANFTTVTGLASNLNYDVRVRAFLSDVAGNYSTAVRARTAPSGSSILQVITTPTYITVFLEETPGATKWEVEYSDGGSTSTIIVPDDVPSMTNYIAIISSLLPNTSYTLRARVSQINGDTNYNVSQSPYGSPTEITTDKVSAFGRVQLISRSYTSTDNTNTTLKTEIATEFLNAYQSVASNVVDVSVVELENGSGNILCHHEIVLNDQTSTPIISALTLSDSALYNGSSVRFDVGESFIVEKFEDGFDIQYADRTPCPGSLSPSRVWTLYDKNGNISSTELPNPDNNIVGVSTVTFADTGFTSSSTILLTFSQNTIYGIKQEYLIKTCPDGDDSTLYYNRVHGSNGAFTNVEANKYTIINTTNVQSIGSITYTTAASGTEVTLNVPANLIQRAFQYNFDVAGLVTTLSQSDLDSSTTYLVSLTGLPQNADSEVTMEVRARGANSSNSNASRIVTVTTDTNECSVGLSNCDTNASCENFVGSFTCTCNIGYTGNGTTCNDIDECTNMIDNCQERSLAWIAAIVVPVLAIILIVIIIIKCRKVKGAYDPKQVNKNTTLDMSTLQANEQNSQNTRSNVKGFYDLVHAQKQLDSNAGQYCTSVQGNDADVEANSRHSKKGSYDLVEAQRQFDLNRGRYKTYLEDFDADDKVKSPSSKKDSNDPEQTNKNTASNVSGSYDLVEAQKQFDLNAGQYRSFQQGNDVDVVVNSHRSQKGSYDLVEAQRQFDLNRGRYKTCLEDFDADEQATTPSSKDTLDSGVENLAFDRADESLDSGMESEQSDESNRNSSRKGSYDVLGAQQRFNMGTKQQTKDSSIKQQTAIKPGSSPKNNGDETDSERSGKGFYDLLKAQKEFNHGEGSSEYFSHPDQRRNTPHQGEQAEHVVKKGSYDVLKAQQDFNLQISDSVERNFHPDDKEVAVNE</sequence>
<feature type="compositionally biased region" description="Polar residues" evidence="6">
    <location>
        <begin position="726"/>
        <end position="739"/>
    </location>
</feature>
<feature type="region of interest" description="Disordered" evidence="6">
    <location>
        <begin position="804"/>
        <end position="950"/>
    </location>
</feature>
<keyword evidence="2 8" id="KW-0732">Signal</keyword>
<dbReference type="Gene3D" id="2.10.25.10">
    <property type="entry name" value="Laminin"/>
    <property type="match status" value="1"/>
</dbReference>
<evidence type="ECO:0000256" key="7">
    <source>
        <dbReference type="SAM" id="Phobius"/>
    </source>
</evidence>
<evidence type="ECO:0000313" key="12">
    <source>
        <dbReference type="Proteomes" id="UP001642483"/>
    </source>
</evidence>
<keyword evidence="7" id="KW-1133">Transmembrane helix</keyword>
<organism evidence="11 12">
    <name type="scientific">Clavelina lepadiformis</name>
    <name type="common">Light-bulb sea squirt</name>
    <name type="synonym">Ascidia lepadiformis</name>
    <dbReference type="NCBI Taxonomy" id="159417"/>
    <lineage>
        <taxon>Eukaryota</taxon>
        <taxon>Metazoa</taxon>
        <taxon>Chordata</taxon>
        <taxon>Tunicata</taxon>
        <taxon>Ascidiacea</taxon>
        <taxon>Aplousobranchia</taxon>
        <taxon>Clavelinidae</taxon>
        <taxon>Clavelina</taxon>
    </lineage>
</organism>
<keyword evidence="7" id="KW-0472">Membrane</keyword>
<gene>
    <name evidence="11" type="ORF">CVLEPA_LOCUS23740</name>
</gene>
<evidence type="ECO:0000256" key="4">
    <source>
        <dbReference type="ARBA" id="ARBA00023157"/>
    </source>
</evidence>
<evidence type="ECO:0000256" key="1">
    <source>
        <dbReference type="ARBA" id="ARBA00022536"/>
    </source>
</evidence>
<keyword evidence="12" id="KW-1185">Reference proteome</keyword>
<comment type="caution">
    <text evidence="5">Lacks conserved residue(s) required for the propagation of feature annotation.</text>
</comment>
<reference evidence="11 12" key="1">
    <citation type="submission" date="2024-02" db="EMBL/GenBank/DDBJ databases">
        <authorList>
            <person name="Daric V."/>
            <person name="Darras S."/>
        </authorList>
    </citation>
    <scope>NUCLEOTIDE SEQUENCE [LARGE SCALE GENOMIC DNA]</scope>
</reference>
<dbReference type="Gene3D" id="2.60.40.10">
    <property type="entry name" value="Immunoglobulins"/>
    <property type="match status" value="1"/>
</dbReference>
<dbReference type="InterPro" id="IPR001881">
    <property type="entry name" value="EGF-like_Ca-bd_dom"/>
</dbReference>
<feature type="transmembrane region" description="Helical" evidence="7">
    <location>
        <begin position="582"/>
        <end position="603"/>
    </location>
</feature>
<dbReference type="SMART" id="SM00179">
    <property type="entry name" value="EGF_CA"/>
    <property type="match status" value="1"/>
</dbReference>
<evidence type="ECO:0000256" key="5">
    <source>
        <dbReference type="PROSITE-ProRule" id="PRU00076"/>
    </source>
</evidence>
<dbReference type="PROSITE" id="PS50026">
    <property type="entry name" value="EGF_3"/>
    <property type="match status" value="1"/>
</dbReference>
<dbReference type="InterPro" id="IPR013783">
    <property type="entry name" value="Ig-like_fold"/>
</dbReference>